<dbReference type="Pfam" id="PF19815">
    <property type="entry name" value="DUF6298"/>
    <property type="match status" value="1"/>
</dbReference>
<organism evidence="3 4">
    <name type="scientific">Sphingobacterium micropteri</name>
    <dbReference type="NCBI Taxonomy" id="2763501"/>
    <lineage>
        <taxon>Bacteria</taxon>
        <taxon>Pseudomonadati</taxon>
        <taxon>Bacteroidota</taxon>
        <taxon>Sphingobacteriia</taxon>
        <taxon>Sphingobacteriales</taxon>
        <taxon>Sphingobacteriaceae</taxon>
        <taxon>Sphingobacterium</taxon>
    </lineage>
</organism>
<dbReference type="SUPFAM" id="SSF51126">
    <property type="entry name" value="Pectin lyase-like"/>
    <property type="match status" value="1"/>
</dbReference>
<evidence type="ECO:0000313" key="4">
    <source>
        <dbReference type="Proteomes" id="UP000602759"/>
    </source>
</evidence>
<comment type="caution">
    <text evidence="3">The sequence shown here is derived from an EMBL/GenBank/DDBJ whole genome shotgun (WGS) entry which is preliminary data.</text>
</comment>
<sequence length="1033" mass="116106">MPSKLLLGFALFFVGCFVGYAQDATKPLVWKEGKLVYQPDSLGNRIPDFSHAGYAGGNTAIPEVPVKMVVPIQEGDATARIQAAIDYVSQLPVDEKGLRGAVLLQSGEYRLSGSLKLHTSGVVLRGSGFTENGTLLIGEGTTRETLIRIAGKPDVVREKKQQVRDAYVPVNARTFHVDNAGDLRTGDRIMITRPSTDAWIKTLKAEEFGGGMSFLGWKPGYWNTTWDRTVVRIEGDLVEVDVPLTIALDERYGGAMVEKYTWNGRIEQVGIENILLESTFNTSNPKDEDHRWMAITVENATNVWVRRMQFRYFAGSAVYAKETSSKLTVEDCISRDPVSEIGGQRRYTFYTRGQQTLFQRLYSEKGYHDFAVGFVAAGPNAFVQCQAVEPYSFSGAIDSWASGVLFDIVDIDAQALRYGNRGQDGKGAGWTAANSVFWQSTAALIESVQPPTAQNWGFGLWAQFQGDAYWAESNSHINPRSLYYAQLQERVGESAKERTVLLPVTTEASSSPSIEVAMELTEIAREPAALLTDLIAGANDRESLNVSTAGVKILTNKDVPKEKAVVKTADMTIRNGWLVRGDEVLVGLKHDIQWWNGNIRPRGLEAAKPHITRYVPGETGTGLTDDLQEVVDSMLVNHVLSIDHNYGLWYDRRRDDHQRIRRMDGEVWPPFYELPFARSGQGLAYDGLSKYDLTKYNPFYWSRLKQFADLAEQNGLVLLHQNYFQHNILEAGAHYTDSPWRTANNINNVGFPEPVPYAGDKRIFMAEQFYDVTHPVRRELHRAYIRQCLENFKDNTGVIQLISAEYTGPLHFVEFWLDVVKEWKAETGYDPVIALSTTKDVQDAILADPIRSKEVQVIDIRYWYYRKDGTAYAPEGGKNLAPRQHARKMKGGGTSDEQIYQAVSEYRNKFPDKAVTYHSASYPEYAWTVFMAGGSMANVPRIAHPEFYKEASAMQAKVQQGVWTLQGNGAAIFYNPDKKPLQVDLTKWKGTYNVYHIHPKTGAILATEKIRTKQDVTIKNFKNAPEIIWITKK</sequence>
<evidence type="ECO:0000256" key="1">
    <source>
        <dbReference type="SAM" id="SignalP"/>
    </source>
</evidence>
<protein>
    <submittedName>
        <fullName evidence="3">Pectate lyase</fullName>
    </submittedName>
</protein>
<feature type="signal peptide" evidence="1">
    <location>
        <begin position="1"/>
        <end position="21"/>
    </location>
</feature>
<gene>
    <name evidence="3" type="ORF">H8B06_10350</name>
</gene>
<proteinExistence type="predicted"/>
<reference evidence="3 4" key="1">
    <citation type="submission" date="2020-08" db="EMBL/GenBank/DDBJ databases">
        <title>Sphingobacterium sp. DN00404 isolated from aquaculture water.</title>
        <authorList>
            <person name="Zhang M."/>
        </authorList>
    </citation>
    <scope>NUCLEOTIDE SEQUENCE [LARGE SCALE GENOMIC DNA]</scope>
    <source>
        <strain evidence="3 4">DN00404</strain>
    </source>
</reference>
<accession>A0ABR7YPX8</accession>
<name>A0ABR7YPX8_9SPHI</name>
<dbReference type="Proteomes" id="UP000602759">
    <property type="component" value="Unassembled WGS sequence"/>
</dbReference>
<keyword evidence="3" id="KW-0456">Lyase</keyword>
<feature type="chain" id="PRO_5047445504" evidence="1">
    <location>
        <begin position="22"/>
        <end position="1033"/>
    </location>
</feature>
<dbReference type="InterPro" id="IPR012334">
    <property type="entry name" value="Pectin_lyas_fold"/>
</dbReference>
<dbReference type="GO" id="GO:0016829">
    <property type="term" value="F:lyase activity"/>
    <property type="evidence" value="ECO:0007669"/>
    <property type="project" value="UniProtKB-KW"/>
</dbReference>
<dbReference type="InterPro" id="IPR046265">
    <property type="entry name" value="DUF6298"/>
</dbReference>
<dbReference type="EMBL" id="JACOIK010000006">
    <property type="protein sequence ID" value="MBD1433228.1"/>
    <property type="molecule type" value="Genomic_DNA"/>
</dbReference>
<keyword evidence="4" id="KW-1185">Reference proteome</keyword>
<keyword evidence="1" id="KW-0732">Signal</keyword>
<evidence type="ECO:0000313" key="3">
    <source>
        <dbReference type="EMBL" id="MBD1433228.1"/>
    </source>
</evidence>
<evidence type="ECO:0000259" key="2">
    <source>
        <dbReference type="Pfam" id="PF19815"/>
    </source>
</evidence>
<dbReference type="PROSITE" id="PS51257">
    <property type="entry name" value="PROKAR_LIPOPROTEIN"/>
    <property type="match status" value="1"/>
</dbReference>
<feature type="domain" description="DUF6298" evidence="2">
    <location>
        <begin position="469"/>
        <end position="954"/>
    </location>
</feature>
<dbReference type="InterPro" id="IPR011050">
    <property type="entry name" value="Pectin_lyase_fold/virulence"/>
</dbReference>
<dbReference type="Gene3D" id="2.160.20.10">
    <property type="entry name" value="Single-stranded right-handed beta-helix, Pectin lyase-like"/>
    <property type="match status" value="1"/>
</dbReference>